<reference evidence="2" key="1">
    <citation type="submission" date="2017-11" db="EMBL/GenBank/DDBJ databases">
        <authorList>
            <person name="Watanabe M."/>
            <person name="Kojima H."/>
        </authorList>
    </citation>
    <scope>NUCLEOTIDE SEQUENCE [LARGE SCALE GENOMIC DNA]</scope>
    <source>
        <strain evidence="2">Tokyo 01</strain>
    </source>
</reference>
<dbReference type="AlphaFoldDB" id="A0A401G0W5"/>
<evidence type="ECO:0000313" key="1">
    <source>
        <dbReference type="EMBL" id="GBC62864.1"/>
    </source>
</evidence>
<gene>
    <name evidence="1" type="ORF">DENIS_3848</name>
</gene>
<organism evidence="1 2">
    <name type="scientific">Desulfonema ishimotonii</name>
    <dbReference type="NCBI Taxonomy" id="45657"/>
    <lineage>
        <taxon>Bacteria</taxon>
        <taxon>Pseudomonadati</taxon>
        <taxon>Thermodesulfobacteriota</taxon>
        <taxon>Desulfobacteria</taxon>
        <taxon>Desulfobacterales</taxon>
        <taxon>Desulfococcaceae</taxon>
        <taxon>Desulfonema</taxon>
    </lineage>
</organism>
<evidence type="ECO:0000313" key="2">
    <source>
        <dbReference type="Proteomes" id="UP000288096"/>
    </source>
</evidence>
<comment type="caution">
    <text evidence="1">The sequence shown here is derived from an EMBL/GenBank/DDBJ whole genome shotgun (WGS) entry which is preliminary data.</text>
</comment>
<proteinExistence type="predicted"/>
<dbReference type="Proteomes" id="UP000288096">
    <property type="component" value="Unassembled WGS sequence"/>
</dbReference>
<dbReference type="EMBL" id="BEXT01000001">
    <property type="protein sequence ID" value="GBC62864.1"/>
    <property type="molecule type" value="Genomic_DNA"/>
</dbReference>
<accession>A0A401G0W5</accession>
<name>A0A401G0W5_9BACT</name>
<dbReference type="OrthoDB" id="9789917at2"/>
<sequence length="132" mass="15152">MKEKVIKTLHLENGLDLILCDASRKIIGDRWLVKFTAKIEVPTDQLRRDMADRVTVDPAVVSEGLGPNVIFEQQRERNFIDDINKAAVFKELHDSFLDSTFAYLSHPDFPSKFILKKFREYSQQKGMGLPAV</sequence>
<protein>
    <submittedName>
        <fullName evidence="1">Uncharacterized protein</fullName>
    </submittedName>
</protein>
<keyword evidence="2" id="KW-1185">Reference proteome</keyword>
<reference evidence="2" key="2">
    <citation type="submission" date="2019-01" db="EMBL/GenBank/DDBJ databases">
        <title>Genome sequence of Desulfonema ishimotonii strain Tokyo 01.</title>
        <authorList>
            <person name="Fukui M."/>
        </authorList>
    </citation>
    <scope>NUCLEOTIDE SEQUENCE [LARGE SCALE GENOMIC DNA]</scope>
    <source>
        <strain evidence="2">Tokyo 01</strain>
    </source>
</reference>
<dbReference type="RefSeq" id="WP_124330003.1">
    <property type="nucleotide sequence ID" value="NZ_BEXT01000001.1"/>
</dbReference>